<evidence type="ECO:0000313" key="2">
    <source>
        <dbReference type="EMBL" id="QDU80144.1"/>
    </source>
</evidence>
<dbReference type="OrthoDB" id="295026at2"/>
<feature type="compositionally biased region" description="Low complexity" evidence="1">
    <location>
        <begin position="346"/>
        <end position="355"/>
    </location>
</feature>
<gene>
    <name evidence="2" type="ORF">Pla110_18670</name>
</gene>
<sequence length="372" mass="40971">MRIHIFTSVIVCMTSALLLSAEPEPETPADEEPPIELFMAEEEVQNDFSDWNDPAFTRMVDFELMTNALAEGNATGVTDVALQLAEAERILLRNHPKIDSNRLLQMAMKMAVNKNDKDNLARLNKVAKATNNEELTSQLEAATMLGGESRAIIPPAEINVDTPPEDVAAAQELADNIELAENISDRKTLGELRVDVGISELPENLKTWLNSKIDQAEQSVGEEVDEEAEALTSLVGASRGGFLGNFKLKESETIIGPAPGWNPPPKTQPPKYQGASGNRMKNLGYRKFNDVNINKGGRVTIGGKYAGQAKKTYNPRTKQHYYNFNTKKGGRIVQQSNGKVWVRPGQQQQQQNQGFQSGGGKHLGTVPNFWSR</sequence>
<feature type="region of interest" description="Disordered" evidence="1">
    <location>
        <begin position="256"/>
        <end position="276"/>
    </location>
</feature>
<reference evidence="2 3" key="1">
    <citation type="submission" date="2019-02" db="EMBL/GenBank/DDBJ databases">
        <title>Deep-cultivation of Planctomycetes and their phenomic and genomic characterization uncovers novel biology.</title>
        <authorList>
            <person name="Wiegand S."/>
            <person name="Jogler M."/>
            <person name="Boedeker C."/>
            <person name="Pinto D."/>
            <person name="Vollmers J."/>
            <person name="Rivas-Marin E."/>
            <person name="Kohn T."/>
            <person name="Peeters S.H."/>
            <person name="Heuer A."/>
            <person name="Rast P."/>
            <person name="Oberbeckmann S."/>
            <person name="Bunk B."/>
            <person name="Jeske O."/>
            <person name="Meyerdierks A."/>
            <person name="Storesund J.E."/>
            <person name="Kallscheuer N."/>
            <person name="Luecker S."/>
            <person name="Lage O.M."/>
            <person name="Pohl T."/>
            <person name="Merkel B.J."/>
            <person name="Hornburger P."/>
            <person name="Mueller R.-W."/>
            <person name="Bruemmer F."/>
            <person name="Labrenz M."/>
            <person name="Spormann A.M."/>
            <person name="Op den Camp H."/>
            <person name="Overmann J."/>
            <person name="Amann R."/>
            <person name="Jetten M.S.M."/>
            <person name="Mascher T."/>
            <person name="Medema M.H."/>
            <person name="Devos D.P."/>
            <person name="Kaster A.-K."/>
            <person name="Ovreas L."/>
            <person name="Rohde M."/>
            <person name="Galperin M.Y."/>
            <person name="Jogler C."/>
        </authorList>
    </citation>
    <scope>NUCLEOTIDE SEQUENCE [LARGE SCALE GENOMIC DNA]</scope>
    <source>
        <strain evidence="2 3">Pla110</strain>
    </source>
</reference>
<evidence type="ECO:0000256" key="1">
    <source>
        <dbReference type="SAM" id="MobiDB-lite"/>
    </source>
</evidence>
<dbReference type="Proteomes" id="UP000317178">
    <property type="component" value="Chromosome"/>
</dbReference>
<accession>A0A518CLT1</accession>
<organism evidence="2 3">
    <name type="scientific">Polystyrenella longa</name>
    <dbReference type="NCBI Taxonomy" id="2528007"/>
    <lineage>
        <taxon>Bacteria</taxon>
        <taxon>Pseudomonadati</taxon>
        <taxon>Planctomycetota</taxon>
        <taxon>Planctomycetia</taxon>
        <taxon>Planctomycetales</taxon>
        <taxon>Planctomycetaceae</taxon>
        <taxon>Polystyrenella</taxon>
    </lineage>
</organism>
<evidence type="ECO:0000313" key="3">
    <source>
        <dbReference type="Proteomes" id="UP000317178"/>
    </source>
</evidence>
<dbReference type="KEGG" id="plon:Pla110_18670"/>
<dbReference type="AlphaFoldDB" id="A0A518CLT1"/>
<dbReference type="RefSeq" id="WP_144995299.1">
    <property type="nucleotide sequence ID" value="NZ_CP036281.1"/>
</dbReference>
<dbReference type="EMBL" id="CP036281">
    <property type="protein sequence ID" value="QDU80144.1"/>
    <property type="molecule type" value="Genomic_DNA"/>
</dbReference>
<keyword evidence="3" id="KW-1185">Reference proteome</keyword>
<feature type="region of interest" description="Disordered" evidence="1">
    <location>
        <begin position="346"/>
        <end position="372"/>
    </location>
</feature>
<name>A0A518CLT1_9PLAN</name>
<protein>
    <submittedName>
        <fullName evidence="2">Uncharacterized protein</fullName>
    </submittedName>
</protein>
<proteinExistence type="predicted"/>